<evidence type="ECO:0000256" key="4">
    <source>
        <dbReference type="ARBA" id="ARBA00022917"/>
    </source>
</evidence>
<dbReference type="EMBL" id="CP081135">
    <property type="protein sequence ID" value="UEL48351.1"/>
    <property type="molecule type" value="Genomic_DNA"/>
</dbReference>
<keyword evidence="11" id="KW-1185">Reference proteome</keyword>
<gene>
    <name evidence="6 10" type="primary">tsf</name>
    <name evidence="10" type="ORF">JW646_02540</name>
</gene>
<dbReference type="InterPro" id="IPR014039">
    <property type="entry name" value="Transl_elong_EFTs/EF1B_dimer"/>
</dbReference>
<evidence type="ECO:0000256" key="1">
    <source>
        <dbReference type="ARBA" id="ARBA00005532"/>
    </source>
</evidence>
<comment type="subcellular location">
    <subcellularLocation>
        <location evidence="6 8">Cytoplasm</location>
    </subcellularLocation>
</comment>
<dbReference type="Proteomes" id="UP001198983">
    <property type="component" value="Chromosome"/>
</dbReference>
<evidence type="ECO:0000256" key="8">
    <source>
        <dbReference type="RuleBase" id="RU000643"/>
    </source>
</evidence>
<dbReference type="GO" id="GO:0003746">
    <property type="term" value="F:translation elongation factor activity"/>
    <property type="evidence" value="ECO:0007669"/>
    <property type="project" value="UniProtKB-UniRule"/>
</dbReference>
<dbReference type="SUPFAM" id="SSF54713">
    <property type="entry name" value="Elongation factor Ts (EF-Ts), dimerisation domain"/>
    <property type="match status" value="2"/>
</dbReference>
<dbReference type="Pfam" id="PF00889">
    <property type="entry name" value="EF_TS"/>
    <property type="match status" value="1"/>
</dbReference>
<dbReference type="SUPFAM" id="SSF46934">
    <property type="entry name" value="UBA-like"/>
    <property type="match status" value="1"/>
</dbReference>
<dbReference type="FunFam" id="1.10.286.20:FF:000001">
    <property type="entry name" value="Elongation factor Ts"/>
    <property type="match status" value="1"/>
</dbReference>
<evidence type="ECO:0000256" key="6">
    <source>
        <dbReference type="HAMAP-Rule" id="MF_00050"/>
    </source>
</evidence>
<comment type="similarity">
    <text evidence="1 6 7">Belongs to the EF-Ts family.</text>
</comment>
<evidence type="ECO:0000256" key="5">
    <source>
        <dbReference type="ARBA" id="ARBA00025453"/>
    </source>
</evidence>
<dbReference type="PROSITE" id="PS01127">
    <property type="entry name" value="EF_TS_2"/>
    <property type="match status" value="1"/>
</dbReference>
<reference evidence="10 11" key="1">
    <citation type="journal article" date="2023" name="Int. J. Syst. Evol. Microbiol.">
        <title>Terrisporobacter hibernicus sp. nov., isolated from bovine faeces in Northern Ireland.</title>
        <authorList>
            <person name="Mitchell M."/>
            <person name="Nguyen S.V."/>
            <person name="Connor M."/>
            <person name="Fairley D.J."/>
            <person name="Donoghue O."/>
            <person name="Marshall H."/>
            <person name="Koolman L."/>
            <person name="McMullan G."/>
            <person name="Schaffer K.E."/>
            <person name="McGrath J.W."/>
            <person name="Fanning S."/>
        </authorList>
    </citation>
    <scope>NUCLEOTIDE SEQUENCE [LARGE SCALE GENOMIC DNA]</scope>
    <source>
        <strain evidence="10 11">MCA3</strain>
    </source>
</reference>
<dbReference type="CDD" id="cd14275">
    <property type="entry name" value="UBA_EF-Ts"/>
    <property type="match status" value="1"/>
</dbReference>
<dbReference type="NCBIfam" id="TIGR00116">
    <property type="entry name" value="tsf"/>
    <property type="match status" value="1"/>
</dbReference>
<sequence>MANITAQMVKELRETTGAGMLDCKKALQEAEANMEKAIDLLREKGLSKAAKKADRVAAEGLVTIEVNADNTVAAIVEVNSETDFVAKNEDFKVFVKDAAEMALATEATEIESLLAENHKEGKALKDVLNDRIAKIGEKLDFRRFEKLTTEGQIAGYIHGAGKIGVLVELLTESRDEKVLAMGKDIAMQVAAMNPKYVSRDDVDQTYIAHETEVLTAQALNEGKPANIVEKMVKGRLEKELKEVCLLEQTFVKDSDLTIKKLVANTAKEVGSDIQVGRVVRFEVGEGIEKKEENFAEEVAKQLK</sequence>
<evidence type="ECO:0000256" key="2">
    <source>
        <dbReference type="ARBA" id="ARBA00016956"/>
    </source>
</evidence>
<evidence type="ECO:0000256" key="7">
    <source>
        <dbReference type="RuleBase" id="RU000642"/>
    </source>
</evidence>
<evidence type="ECO:0000313" key="11">
    <source>
        <dbReference type="Proteomes" id="UP001198983"/>
    </source>
</evidence>
<keyword evidence="4 6" id="KW-0648">Protein biosynthesis</keyword>
<dbReference type="Gene3D" id="1.10.8.10">
    <property type="entry name" value="DNA helicase RuvA subunit, C-terminal domain"/>
    <property type="match status" value="1"/>
</dbReference>
<dbReference type="KEGG" id="tem:JW646_02540"/>
<proteinExistence type="inferred from homology"/>
<dbReference type="InterPro" id="IPR001816">
    <property type="entry name" value="Transl_elong_EFTs/EF1B"/>
</dbReference>
<dbReference type="InterPro" id="IPR036402">
    <property type="entry name" value="EF-Ts_dimer_sf"/>
</dbReference>
<dbReference type="InterPro" id="IPR018101">
    <property type="entry name" value="Transl_elong_Ts_CS"/>
</dbReference>
<dbReference type="Gene3D" id="3.30.479.20">
    <property type="entry name" value="Elongation factor Ts, dimerisation domain"/>
    <property type="match status" value="2"/>
</dbReference>
<comment type="function">
    <text evidence="5 6 7">Associates with the EF-Tu.GDP complex and induces the exchange of GDP to GTP. It remains bound to the aminoacyl-tRNA.EF-Tu.GTP complex up to the GTP hydrolysis stage on the ribosome.</text>
</comment>
<name>A0AAX2ZH09_9FIRM</name>
<dbReference type="Gene3D" id="1.10.286.20">
    <property type="match status" value="1"/>
</dbReference>
<dbReference type="PROSITE" id="PS01126">
    <property type="entry name" value="EF_TS_1"/>
    <property type="match status" value="1"/>
</dbReference>
<dbReference type="FunFam" id="1.10.8.10:FF:000001">
    <property type="entry name" value="Elongation factor Ts"/>
    <property type="match status" value="1"/>
</dbReference>
<evidence type="ECO:0000259" key="9">
    <source>
        <dbReference type="Pfam" id="PF00889"/>
    </source>
</evidence>
<keyword evidence="6" id="KW-0963">Cytoplasm</keyword>
<protein>
    <recommendedName>
        <fullName evidence="2 6">Elongation factor Ts</fullName>
        <shortName evidence="6">EF-Ts</shortName>
    </recommendedName>
</protein>
<dbReference type="RefSeq" id="WP_228416472.1">
    <property type="nucleotide sequence ID" value="NZ_CP081135.1"/>
</dbReference>
<feature type="region of interest" description="Involved in Mg(2+) ion dislocation from EF-Tu" evidence="6">
    <location>
        <begin position="82"/>
        <end position="85"/>
    </location>
</feature>
<dbReference type="PANTHER" id="PTHR11741">
    <property type="entry name" value="ELONGATION FACTOR TS"/>
    <property type="match status" value="1"/>
</dbReference>
<organism evidence="10 11">
    <name type="scientific">Terrisporobacter hibernicus</name>
    <dbReference type="NCBI Taxonomy" id="2813371"/>
    <lineage>
        <taxon>Bacteria</taxon>
        <taxon>Bacillati</taxon>
        <taxon>Bacillota</taxon>
        <taxon>Clostridia</taxon>
        <taxon>Peptostreptococcales</taxon>
        <taxon>Peptostreptococcaceae</taxon>
        <taxon>Terrisporobacter</taxon>
    </lineage>
</organism>
<dbReference type="InterPro" id="IPR009060">
    <property type="entry name" value="UBA-like_sf"/>
</dbReference>
<dbReference type="PANTHER" id="PTHR11741:SF0">
    <property type="entry name" value="ELONGATION FACTOR TS, MITOCHONDRIAL"/>
    <property type="match status" value="1"/>
</dbReference>
<evidence type="ECO:0000256" key="3">
    <source>
        <dbReference type="ARBA" id="ARBA00022768"/>
    </source>
</evidence>
<dbReference type="AlphaFoldDB" id="A0AAX2ZH09"/>
<accession>A0AAX2ZH09</accession>
<evidence type="ECO:0000313" key="10">
    <source>
        <dbReference type="EMBL" id="UEL48351.1"/>
    </source>
</evidence>
<dbReference type="GO" id="GO:0005737">
    <property type="term" value="C:cytoplasm"/>
    <property type="evidence" value="ECO:0007669"/>
    <property type="project" value="UniProtKB-SubCell"/>
</dbReference>
<dbReference type="HAMAP" id="MF_00050">
    <property type="entry name" value="EF_Ts"/>
    <property type="match status" value="1"/>
</dbReference>
<keyword evidence="3 6" id="KW-0251">Elongation factor</keyword>
<feature type="domain" description="Translation elongation factor EFTs/EF1B dimerisation" evidence="9">
    <location>
        <begin position="73"/>
        <end position="285"/>
    </location>
</feature>